<protein>
    <recommendedName>
        <fullName evidence="1">SAP domain-containing protein</fullName>
    </recommendedName>
</protein>
<evidence type="ECO:0000313" key="3">
    <source>
        <dbReference type="Proteomes" id="UP000001357"/>
    </source>
</evidence>
<feature type="domain" description="SAP" evidence="1">
    <location>
        <begin position="565"/>
        <end position="599"/>
    </location>
</feature>
<accession>A9V5X1</accession>
<dbReference type="InterPro" id="IPR036361">
    <property type="entry name" value="SAP_dom_sf"/>
</dbReference>
<dbReference type="GeneID" id="5893332"/>
<evidence type="ECO:0000313" key="2">
    <source>
        <dbReference type="EMBL" id="EDQ87122.1"/>
    </source>
</evidence>
<dbReference type="GO" id="GO:0005634">
    <property type="term" value="C:nucleus"/>
    <property type="evidence" value="ECO:0000318"/>
    <property type="project" value="GO_Central"/>
</dbReference>
<dbReference type="Pfam" id="PF02037">
    <property type="entry name" value="SAP"/>
    <property type="match status" value="1"/>
</dbReference>
<reference evidence="2 3" key="1">
    <citation type="journal article" date="2008" name="Nature">
        <title>The genome of the choanoflagellate Monosiga brevicollis and the origin of metazoans.</title>
        <authorList>
            <consortium name="JGI Sequencing"/>
            <person name="King N."/>
            <person name="Westbrook M.J."/>
            <person name="Young S.L."/>
            <person name="Kuo A."/>
            <person name="Abedin M."/>
            <person name="Chapman J."/>
            <person name="Fairclough S."/>
            <person name="Hellsten U."/>
            <person name="Isogai Y."/>
            <person name="Letunic I."/>
            <person name="Marr M."/>
            <person name="Pincus D."/>
            <person name="Putnam N."/>
            <person name="Rokas A."/>
            <person name="Wright K.J."/>
            <person name="Zuzow R."/>
            <person name="Dirks W."/>
            <person name="Good M."/>
            <person name="Goodstein D."/>
            <person name="Lemons D."/>
            <person name="Li W."/>
            <person name="Lyons J.B."/>
            <person name="Morris A."/>
            <person name="Nichols S."/>
            <person name="Richter D.J."/>
            <person name="Salamov A."/>
            <person name="Bork P."/>
            <person name="Lim W.A."/>
            <person name="Manning G."/>
            <person name="Miller W.T."/>
            <person name="McGinnis W."/>
            <person name="Shapiro H."/>
            <person name="Tjian R."/>
            <person name="Grigoriev I.V."/>
            <person name="Rokhsar D."/>
        </authorList>
    </citation>
    <scope>NUCLEOTIDE SEQUENCE [LARGE SCALE GENOMIC DNA]</scope>
    <source>
        <strain evidence="3">MX1 / ATCC 50154</strain>
    </source>
</reference>
<evidence type="ECO:0000259" key="1">
    <source>
        <dbReference type="PROSITE" id="PS50800"/>
    </source>
</evidence>
<dbReference type="RefSeq" id="XP_001748065.1">
    <property type="nucleotide sequence ID" value="XM_001748013.1"/>
</dbReference>
<dbReference type="SUPFAM" id="SSF68906">
    <property type="entry name" value="SAP domain"/>
    <property type="match status" value="1"/>
</dbReference>
<dbReference type="InParanoid" id="A9V5X1"/>
<dbReference type="AlphaFoldDB" id="A9V5X1"/>
<dbReference type="InterPro" id="IPR003034">
    <property type="entry name" value="SAP_dom"/>
</dbReference>
<dbReference type="KEGG" id="mbr:MONBRDRAFT_10332"/>
<name>A9V5X1_MONBE</name>
<dbReference type="SMART" id="SM00513">
    <property type="entry name" value="SAP"/>
    <property type="match status" value="1"/>
</dbReference>
<keyword evidence="3" id="KW-1185">Reference proteome</keyword>
<dbReference type="GO" id="GO:0003677">
    <property type="term" value="F:DNA binding"/>
    <property type="evidence" value="ECO:0000318"/>
    <property type="project" value="GO_Central"/>
</dbReference>
<sequence>MARSRRQSRGRLAAASRVAIRREKNVQRRRADAAVAAYQLAGLVHKKQQPLSALKELLDTSSPPFDTSAFCMKLFPENPSHKGRRPPPSLFCTAFGATPAEFHAARTRAATQPSGEINGRVLCTQEERALVAEYLQSLNTMTQTHARNEALILIDKLLSLRGQLGMGETQSLPTSTPCPLNHRERLFRQRLADAQAGRLPFEAVLSERWFNELEAEFRLRADDDEAQAEQHIPVVTKSQCAAHFRDLDAALNYLGFLHKTGPEAGTIIHEKMRYVWSMDELPNLRIGPNNVHAPVGSTQGPDGHAVPEQTASSTLNALFAISMAGTLAPPMVLYPQSDLSDATAAAPVNVYEPLLDDIYQHFMHVANKTGKFSRSLLVAFCRLLRAFIGDSNPVLLLVDGHRIRVSAPLVAYLRSINIHLFFIPPHTSKYLLPNDQWRHQIRFAQIVIRVNLQRLLQTHSLTTDDEIFALCAGIHAQSAFPNLVKTAFRNAGITLESRSVKHMLNMPRSATASSSPSIIPLQPDHPITQANVSPAQQLTSSAVASRTKRALITHENKDLMRALDIAKIDLKSLRDACRRLGVRVWGSKDELIDRLRQAVGLRGWKEAPSATASVAVQVQTRSCHRMAVLLKVKRLALREFKGCIHRCPPEMMSPYRIAQVQVS</sequence>
<dbReference type="Proteomes" id="UP000001357">
    <property type="component" value="Unassembled WGS sequence"/>
</dbReference>
<dbReference type="PROSITE" id="PS50800">
    <property type="entry name" value="SAP"/>
    <property type="match status" value="1"/>
</dbReference>
<gene>
    <name evidence="2" type="ORF">MONBRDRAFT_10332</name>
</gene>
<proteinExistence type="predicted"/>
<dbReference type="EMBL" id="CH991561">
    <property type="protein sequence ID" value="EDQ87122.1"/>
    <property type="molecule type" value="Genomic_DNA"/>
</dbReference>
<organism evidence="2 3">
    <name type="scientific">Monosiga brevicollis</name>
    <name type="common">Choanoflagellate</name>
    <dbReference type="NCBI Taxonomy" id="81824"/>
    <lineage>
        <taxon>Eukaryota</taxon>
        <taxon>Choanoflagellata</taxon>
        <taxon>Craspedida</taxon>
        <taxon>Salpingoecidae</taxon>
        <taxon>Monosiga</taxon>
    </lineage>
</organism>